<evidence type="ECO:0008006" key="4">
    <source>
        <dbReference type="Google" id="ProtNLM"/>
    </source>
</evidence>
<feature type="transmembrane region" description="Helical" evidence="1">
    <location>
        <begin position="12"/>
        <end position="32"/>
    </location>
</feature>
<evidence type="ECO:0000313" key="3">
    <source>
        <dbReference type="Proteomes" id="UP000293995"/>
    </source>
</evidence>
<dbReference type="RefSeq" id="WP_129387872.1">
    <property type="nucleotide sequence ID" value="NZ_CP035494.1"/>
</dbReference>
<gene>
    <name evidence="2" type="ORF">ET475_07215</name>
</gene>
<feature type="transmembrane region" description="Helical" evidence="1">
    <location>
        <begin position="64"/>
        <end position="86"/>
    </location>
</feature>
<keyword evidence="1" id="KW-0472">Membrane</keyword>
<keyword evidence="1" id="KW-1133">Transmembrane helix</keyword>
<proteinExistence type="predicted"/>
<evidence type="ECO:0000313" key="2">
    <source>
        <dbReference type="EMBL" id="QAY59800.1"/>
    </source>
</evidence>
<feature type="transmembrane region" description="Helical" evidence="1">
    <location>
        <begin position="98"/>
        <end position="120"/>
    </location>
</feature>
<dbReference type="OrthoDB" id="9808690at2"/>
<keyword evidence="3" id="KW-1185">Reference proteome</keyword>
<protein>
    <recommendedName>
        <fullName evidence="4">DUF1648 domain-containing protein</fullName>
    </recommendedName>
</protein>
<dbReference type="Proteomes" id="UP000293995">
    <property type="component" value="Chromosome"/>
</dbReference>
<dbReference type="AlphaFoldDB" id="A0A4P6EC58"/>
<name>A0A4P6EC58_9MICO</name>
<evidence type="ECO:0000256" key="1">
    <source>
        <dbReference type="SAM" id="Phobius"/>
    </source>
</evidence>
<keyword evidence="1" id="KW-0812">Transmembrane</keyword>
<accession>A0A4P6EC58</accession>
<sequence>MTSAPWRIVRQTPAGLLVSAAATWVAPVAVVINRLTAQDLPGTVPTQWGVFGEAEGWMPLQQSFWSALLPALVGGVLITFIVLAVGDDIPRVRGGLGLGAGALVTSGIGFTWFSSLAAAAHETPTGSSLLEALGPALAIATVVFVGAAAPRRSRRP</sequence>
<feature type="transmembrane region" description="Helical" evidence="1">
    <location>
        <begin position="132"/>
        <end position="150"/>
    </location>
</feature>
<organism evidence="2 3">
    <name type="scientific">Microbacterium protaetiae</name>
    <dbReference type="NCBI Taxonomy" id="2509458"/>
    <lineage>
        <taxon>Bacteria</taxon>
        <taxon>Bacillati</taxon>
        <taxon>Actinomycetota</taxon>
        <taxon>Actinomycetes</taxon>
        <taxon>Micrococcales</taxon>
        <taxon>Microbacteriaceae</taxon>
        <taxon>Microbacterium</taxon>
    </lineage>
</organism>
<dbReference type="KEGG" id="mprt:ET475_07215"/>
<dbReference type="EMBL" id="CP035494">
    <property type="protein sequence ID" value="QAY59800.1"/>
    <property type="molecule type" value="Genomic_DNA"/>
</dbReference>
<reference evidence="2 3" key="1">
    <citation type="submission" date="2019-01" db="EMBL/GenBank/DDBJ databases">
        <title>Genome sequencing of strain DFW100M-13.</title>
        <authorList>
            <person name="Heo J."/>
            <person name="Kim S.-J."/>
            <person name="Kim J.-S."/>
            <person name="Hong S.-B."/>
            <person name="Kwon S.-W."/>
        </authorList>
    </citation>
    <scope>NUCLEOTIDE SEQUENCE [LARGE SCALE GENOMIC DNA]</scope>
    <source>
        <strain evidence="2 3">DFW100M-13</strain>
    </source>
</reference>